<keyword evidence="8 16" id="KW-0808">Transferase</keyword>
<dbReference type="GeneID" id="31820073"/>
<comment type="cofactor">
    <cofactor evidence="2">
        <name>K(+)</name>
        <dbReference type="ChEBI" id="CHEBI:29103"/>
    </cofactor>
</comment>
<evidence type="ECO:0000256" key="16">
    <source>
        <dbReference type="HAMAP-Rule" id="MF_01274"/>
    </source>
</evidence>
<evidence type="ECO:0000313" key="19">
    <source>
        <dbReference type="Proteomes" id="UP000252795"/>
    </source>
</evidence>
<gene>
    <name evidence="16" type="primary">coaX</name>
    <name evidence="18" type="ORF">DET51_110187</name>
    <name evidence="17" type="ORF">DET64_110187</name>
</gene>
<dbReference type="HAMAP" id="MF_01274">
    <property type="entry name" value="Pantothen_kinase_3"/>
    <property type="match status" value="1"/>
</dbReference>
<evidence type="ECO:0000256" key="1">
    <source>
        <dbReference type="ARBA" id="ARBA00001206"/>
    </source>
</evidence>
<evidence type="ECO:0000256" key="3">
    <source>
        <dbReference type="ARBA" id="ARBA00004496"/>
    </source>
</evidence>
<dbReference type="CDD" id="cd24015">
    <property type="entry name" value="ASKHA_NBD_PanK-III"/>
    <property type="match status" value="1"/>
</dbReference>
<evidence type="ECO:0000256" key="12">
    <source>
        <dbReference type="ARBA" id="ARBA00022958"/>
    </source>
</evidence>
<evidence type="ECO:0000256" key="10">
    <source>
        <dbReference type="ARBA" id="ARBA00022777"/>
    </source>
</evidence>
<dbReference type="GO" id="GO:0046872">
    <property type="term" value="F:metal ion binding"/>
    <property type="evidence" value="ECO:0007669"/>
    <property type="project" value="UniProtKB-KW"/>
</dbReference>
<dbReference type="PANTHER" id="PTHR34265:SF1">
    <property type="entry name" value="TYPE III PANTOTHENATE KINASE"/>
    <property type="match status" value="1"/>
</dbReference>
<dbReference type="EC" id="2.7.1.33" evidence="6 16"/>
<evidence type="ECO:0000313" key="20">
    <source>
        <dbReference type="Proteomes" id="UP000253065"/>
    </source>
</evidence>
<dbReference type="UniPathway" id="UPA00241">
    <property type="reaction ID" value="UER00352"/>
</dbReference>
<feature type="binding site" evidence="16">
    <location>
        <begin position="97"/>
        <end position="100"/>
    </location>
    <ligand>
        <name>substrate</name>
    </ligand>
</feature>
<dbReference type="Gene3D" id="3.30.420.40">
    <property type="match status" value="2"/>
</dbReference>
<dbReference type="EMBL" id="QPJB01000010">
    <property type="protein sequence ID" value="RCW31928.1"/>
    <property type="molecule type" value="Genomic_DNA"/>
</dbReference>
<keyword evidence="12 16" id="KW-0630">Potassium</keyword>
<evidence type="ECO:0000256" key="6">
    <source>
        <dbReference type="ARBA" id="ARBA00012102"/>
    </source>
</evidence>
<dbReference type="GO" id="GO:0015937">
    <property type="term" value="P:coenzyme A biosynthetic process"/>
    <property type="evidence" value="ECO:0007669"/>
    <property type="project" value="UniProtKB-UniRule"/>
</dbReference>
<keyword evidence="20" id="KW-1185">Reference proteome</keyword>
<keyword evidence="10 16" id="KW-0418">Kinase</keyword>
<comment type="function">
    <text evidence="16">Catalyzes the phosphorylation of pantothenate (Pan), the first step in CoA biosynthesis.</text>
</comment>
<evidence type="ECO:0000256" key="9">
    <source>
        <dbReference type="ARBA" id="ARBA00022741"/>
    </source>
</evidence>
<evidence type="ECO:0000256" key="15">
    <source>
        <dbReference type="ARBA" id="ARBA00040883"/>
    </source>
</evidence>
<dbReference type="Pfam" id="PF03309">
    <property type="entry name" value="Pan_kinase"/>
    <property type="match status" value="1"/>
</dbReference>
<protein>
    <recommendedName>
        <fullName evidence="15 16">Type III pantothenate kinase</fullName>
        <ecNumber evidence="6 16">2.7.1.33</ecNumber>
    </recommendedName>
    <alternativeName>
        <fullName evidence="16">PanK-III</fullName>
    </alternativeName>
    <alternativeName>
        <fullName evidence="16">Pantothenic acid kinase</fullName>
    </alternativeName>
</protein>
<dbReference type="InterPro" id="IPR043129">
    <property type="entry name" value="ATPase_NBD"/>
</dbReference>
<evidence type="ECO:0000313" key="17">
    <source>
        <dbReference type="EMBL" id="RBP70543.1"/>
    </source>
</evidence>
<proteinExistence type="inferred from homology"/>
<dbReference type="Proteomes" id="UP000253065">
    <property type="component" value="Unassembled WGS sequence"/>
</dbReference>
<evidence type="ECO:0000256" key="8">
    <source>
        <dbReference type="ARBA" id="ARBA00022679"/>
    </source>
</evidence>
<comment type="pathway">
    <text evidence="4 16">Cofactor biosynthesis; coenzyme A biosynthesis; CoA from (R)-pantothenate: step 1/5.</text>
</comment>
<name>A0A368UST9_MARNT</name>
<dbReference type="Proteomes" id="UP000252795">
    <property type="component" value="Unassembled WGS sequence"/>
</dbReference>
<keyword evidence="9 16" id="KW-0547">Nucleotide-binding</keyword>
<reference evidence="18 19" key="1">
    <citation type="submission" date="2018-07" db="EMBL/GenBank/DDBJ databases">
        <title>Freshwater and sediment microbial communities from various areas in North America, analyzing microbe dynamics in response to fracking.</title>
        <authorList>
            <person name="Lamendella R."/>
        </authorList>
    </citation>
    <scope>NUCLEOTIDE SEQUENCE [LARGE SCALE GENOMIC DNA]</scope>
    <source>
        <strain evidence="18 19">114E</strain>
        <strain evidence="17 20">114E_o</strain>
    </source>
</reference>
<sequence length="242" mass="25931">MILLIDAGNTRLKWRLTGTGGPLEGAAVMADAEPLIGLSGYWSDIDRILVSTVASESARAQLHELLLARAKVPVEYCWAESTRDGLSNSYGDVSRMGADRWHAMLAGWVRCKASFAVVDAGSAVTVDYVNAGGRHLGGYILPGLQMMRRSLKVDAARIGFEQSEQLDTRPGQSTGECVNHGLAWLTEALVQRIHHDAKAFGLSAIYLTGGDARRLQALGLEANVIEGMVLDGLERIASAGVL</sequence>
<evidence type="ECO:0000256" key="2">
    <source>
        <dbReference type="ARBA" id="ARBA00001958"/>
    </source>
</evidence>
<feature type="binding site" evidence="16">
    <location>
        <begin position="6"/>
        <end position="13"/>
    </location>
    <ligand>
        <name>ATP</name>
        <dbReference type="ChEBI" id="CHEBI:30616"/>
    </ligand>
</feature>
<dbReference type="EMBL" id="QNSA01000010">
    <property type="protein sequence ID" value="RBP70543.1"/>
    <property type="molecule type" value="Genomic_DNA"/>
</dbReference>
<dbReference type="PANTHER" id="PTHR34265">
    <property type="entry name" value="TYPE III PANTOTHENATE KINASE"/>
    <property type="match status" value="1"/>
</dbReference>
<keyword evidence="16" id="KW-0479">Metal-binding</keyword>
<accession>A0A368UST9</accession>
<comment type="subcellular location">
    <subcellularLocation>
        <location evidence="3 16">Cytoplasm</location>
    </subcellularLocation>
</comment>
<keyword evidence="13 16" id="KW-0173">Coenzyme A biosynthesis</keyword>
<feature type="binding site" evidence="16">
    <location>
        <position position="174"/>
    </location>
    <ligand>
        <name>substrate</name>
    </ligand>
</feature>
<comment type="similarity">
    <text evidence="14 16">Belongs to the type III pantothenate kinase family.</text>
</comment>
<dbReference type="GO" id="GO:0004594">
    <property type="term" value="F:pantothenate kinase activity"/>
    <property type="evidence" value="ECO:0007669"/>
    <property type="project" value="UniProtKB-UniRule"/>
</dbReference>
<evidence type="ECO:0000313" key="18">
    <source>
        <dbReference type="EMBL" id="RCW31928.1"/>
    </source>
</evidence>
<dbReference type="SUPFAM" id="SSF53067">
    <property type="entry name" value="Actin-like ATPase domain"/>
    <property type="match status" value="2"/>
</dbReference>
<evidence type="ECO:0000256" key="13">
    <source>
        <dbReference type="ARBA" id="ARBA00022993"/>
    </source>
</evidence>
<dbReference type="GO" id="GO:0005737">
    <property type="term" value="C:cytoplasm"/>
    <property type="evidence" value="ECO:0007669"/>
    <property type="project" value="UniProtKB-SubCell"/>
</dbReference>
<dbReference type="GO" id="GO:0005524">
    <property type="term" value="F:ATP binding"/>
    <property type="evidence" value="ECO:0007669"/>
    <property type="project" value="UniProtKB-UniRule"/>
</dbReference>
<evidence type="ECO:0000256" key="7">
    <source>
        <dbReference type="ARBA" id="ARBA00022490"/>
    </source>
</evidence>
<keyword evidence="11 16" id="KW-0067">ATP-binding</keyword>
<evidence type="ECO:0000256" key="5">
    <source>
        <dbReference type="ARBA" id="ARBA00011738"/>
    </source>
</evidence>
<dbReference type="AlphaFoldDB" id="A0A368UST9"/>
<dbReference type="RefSeq" id="WP_014420479.1">
    <property type="nucleotide sequence ID" value="NZ_CALIOX010000020.1"/>
</dbReference>
<feature type="binding site" evidence="16">
    <location>
        <position position="122"/>
    </location>
    <ligand>
        <name>ATP</name>
        <dbReference type="ChEBI" id="CHEBI:30616"/>
    </ligand>
</feature>
<comment type="catalytic activity">
    <reaction evidence="1 16">
        <text>(R)-pantothenate + ATP = (R)-4'-phosphopantothenate + ADP + H(+)</text>
        <dbReference type="Rhea" id="RHEA:16373"/>
        <dbReference type="ChEBI" id="CHEBI:10986"/>
        <dbReference type="ChEBI" id="CHEBI:15378"/>
        <dbReference type="ChEBI" id="CHEBI:29032"/>
        <dbReference type="ChEBI" id="CHEBI:30616"/>
        <dbReference type="ChEBI" id="CHEBI:456216"/>
        <dbReference type="EC" id="2.7.1.33"/>
    </reaction>
</comment>
<comment type="cofactor">
    <cofactor evidence="16">
        <name>NH4(+)</name>
        <dbReference type="ChEBI" id="CHEBI:28938"/>
    </cofactor>
    <cofactor evidence="16">
        <name>K(+)</name>
        <dbReference type="ChEBI" id="CHEBI:29103"/>
    </cofactor>
    <text evidence="16">A monovalent cation. Ammonium or potassium.</text>
</comment>
<dbReference type="NCBIfam" id="TIGR00671">
    <property type="entry name" value="baf"/>
    <property type="match status" value="1"/>
</dbReference>
<feature type="binding site" evidence="16">
    <location>
        <position position="119"/>
    </location>
    <ligand>
        <name>K(+)</name>
        <dbReference type="ChEBI" id="CHEBI:29103"/>
    </ligand>
</feature>
<evidence type="ECO:0000256" key="4">
    <source>
        <dbReference type="ARBA" id="ARBA00005225"/>
    </source>
</evidence>
<feature type="binding site" evidence="16">
    <location>
        <position position="90"/>
    </location>
    <ligand>
        <name>substrate</name>
    </ligand>
</feature>
<comment type="subunit">
    <text evidence="5 16">Homodimer.</text>
</comment>
<comment type="caution">
    <text evidence="18">The sequence shown here is derived from an EMBL/GenBank/DDBJ whole genome shotgun (WGS) entry which is preliminary data.</text>
</comment>
<keyword evidence="7 16" id="KW-0963">Cytoplasm</keyword>
<dbReference type="InterPro" id="IPR004619">
    <property type="entry name" value="Type_III_PanK"/>
</dbReference>
<organism evidence="18 19">
    <name type="scientific">Marinobacter nauticus</name>
    <name type="common">Marinobacter hydrocarbonoclasticus</name>
    <name type="synonym">Marinobacter aquaeolei</name>
    <dbReference type="NCBI Taxonomy" id="2743"/>
    <lineage>
        <taxon>Bacteria</taxon>
        <taxon>Pseudomonadati</taxon>
        <taxon>Pseudomonadota</taxon>
        <taxon>Gammaproteobacteria</taxon>
        <taxon>Pseudomonadales</taxon>
        <taxon>Marinobacteraceae</taxon>
        <taxon>Marinobacter</taxon>
    </lineage>
</organism>
<evidence type="ECO:0000256" key="14">
    <source>
        <dbReference type="ARBA" id="ARBA00038036"/>
    </source>
</evidence>
<feature type="active site" description="Proton acceptor" evidence="16">
    <location>
        <position position="99"/>
    </location>
</feature>
<evidence type="ECO:0000256" key="11">
    <source>
        <dbReference type="ARBA" id="ARBA00022840"/>
    </source>
</evidence>